<comment type="caution">
    <text evidence="2">The sequence shown here is derived from an EMBL/GenBank/DDBJ whole genome shotgun (WGS) entry which is preliminary data.</text>
</comment>
<dbReference type="Proteomes" id="UP001341245">
    <property type="component" value="Unassembled WGS sequence"/>
</dbReference>
<evidence type="ECO:0000313" key="3">
    <source>
        <dbReference type="Proteomes" id="UP001341245"/>
    </source>
</evidence>
<feature type="region of interest" description="Disordered" evidence="1">
    <location>
        <begin position="1"/>
        <end position="20"/>
    </location>
</feature>
<gene>
    <name evidence="2" type="ORF">QM012_006993</name>
</gene>
<accession>A0ABR0TQ52</accession>
<name>A0ABR0TQ52_AURPU</name>
<evidence type="ECO:0000256" key="1">
    <source>
        <dbReference type="SAM" id="MobiDB-lite"/>
    </source>
</evidence>
<reference evidence="2 3" key="1">
    <citation type="submission" date="2023-11" db="EMBL/GenBank/DDBJ databases">
        <title>Draft genome sequence and annotation of the polyextremotolerant black yeast-like fungus Aureobasidium pullulans NRRL 62042.</title>
        <authorList>
            <person name="Dielentheis-Frenken M.R.E."/>
            <person name="Wibberg D."/>
            <person name="Blank L.M."/>
            <person name="Tiso T."/>
        </authorList>
    </citation>
    <scope>NUCLEOTIDE SEQUENCE [LARGE SCALE GENOMIC DNA]</scope>
    <source>
        <strain evidence="2 3">NRRL 62042</strain>
    </source>
</reference>
<protein>
    <submittedName>
        <fullName evidence="2">Uncharacterized protein</fullName>
    </submittedName>
</protein>
<proteinExistence type="predicted"/>
<evidence type="ECO:0000313" key="2">
    <source>
        <dbReference type="EMBL" id="KAK6006583.1"/>
    </source>
</evidence>
<sequence length="164" mass="19009">MSSDSSVTVRADSPEPPAKRQKTFAYRPDIVFLQAFDTETRVYNTVAHVSTIKYLESLGMTAPDLRRAMTKHVDGVEIKQVRLMHHKTVVEFFAHWINEHNVEAAFEICQPRDTTWPVSACSVFRLWHEDVSQDDLHDSVFDCVIERLKSRKQQSWSARYLIKA</sequence>
<dbReference type="EMBL" id="JASGXD010000004">
    <property type="protein sequence ID" value="KAK6006583.1"/>
    <property type="molecule type" value="Genomic_DNA"/>
</dbReference>
<keyword evidence="3" id="KW-1185">Reference proteome</keyword>
<organism evidence="2 3">
    <name type="scientific">Aureobasidium pullulans</name>
    <name type="common">Black yeast</name>
    <name type="synonym">Pullularia pullulans</name>
    <dbReference type="NCBI Taxonomy" id="5580"/>
    <lineage>
        <taxon>Eukaryota</taxon>
        <taxon>Fungi</taxon>
        <taxon>Dikarya</taxon>
        <taxon>Ascomycota</taxon>
        <taxon>Pezizomycotina</taxon>
        <taxon>Dothideomycetes</taxon>
        <taxon>Dothideomycetidae</taxon>
        <taxon>Dothideales</taxon>
        <taxon>Saccotheciaceae</taxon>
        <taxon>Aureobasidium</taxon>
    </lineage>
</organism>